<dbReference type="AlphaFoldDB" id="A0A420JAX8"/>
<protein>
    <submittedName>
        <fullName evidence="2">Uncharacterized protein</fullName>
    </submittedName>
</protein>
<feature type="compositionally biased region" description="Basic residues" evidence="1">
    <location>
        <begin position="106"/>
        <end position="117"/>
    </location>
</feature>
<accession>A0A420JAX8</accession>
<reference evidence="2 3" key="1">
    <citation type="journal article" date="2018" name="BMC Genomics">
        <title>Comparative genome analyses reveal sequence features reflecting distinct modes of host-adaptation between dicot and monocot powdery mildew.</title>
        <authorList>
            <person name="Wu Y."/>
            <person name="Ma X."/>
            <person name="Pan Z."/>
            <person name="Kale S.D."/>
            <person name="Song Y."/>
            <person name="King H."/>
            <person name="Zhang Q."/>
            <person name="Presley C."/>
            <person name="Deng X."/>
            <person name="Wei C.I."/>
            <person name="Xiao S."/>
        </authorList>
    </citation>
    <scope>NUCLEOTIDE SEQUENCE [LARGE SCALE GENOMIC DNA]</scope>
    <source>
        <strain evidence="2">UMSG1</strain>
    </source>
</reference>
<evidence type="ECO:0000313" key="2">
    <source>
        <dbReference type="EMBL" id="RKF83921.1"/>
    </source>
</evidence>
<organism evidence="2 3">
    <name type="scientific">Golovinomyces cichoracearum</name>
    <dbReference type="NCBI Taxonomy" id="62708"/>
    <lineage>
        <taxon>Eukaryota</taxon>
        <taxon>Fungi</taxon>
        <taxon>Dikarya</taxon>
        <taxon>Ascomycota</taxon>
        <taxon>Pezizomycotina</taxon>
        <taxon>Leotiomycetes</taxon>
        <taxon>Erysiphales</taxon>
        <taxon>Erysiphaceae</taxon>
        <taxon>Golovinomyces</taxon>
    </lineage>
</organism>
<dbReference type="EMBL" id="MCBS01015123">
    <property type="protein sequence ID" value="RKF83921.1"/>
    <property type="molecule type" value="Genomic_DNA"/>
</dbReference>
<sequence length="169" mass="19096">MISARKISVKIEDIVNILASKDTELKDLLKIRNETSDVVNYAGKNKGRLDSRANSISSFNYHKTLDCKFHRQTIDHIQNEFPDYLKTEPGKKWFGSDAGLALLKGHNTRSRGPKGRSTKNDKSSNDNAVLNMVSSLNTGEVRETENSAYSCFLHKTAFTVPEVKRPHDW</sequence>
<proteinExistence type="predicted"/>
<evidence type="ECO:0000313" key="3">
    <source>
        <dbReference type="Proteomes" id="UP000285326"/>
    </source>
</evidence>
<comment type="caution">
    <text evidence="2">The sequence shown here is derived from an EMBL/GenBank/DDBJ whole genome shotgun (WGS) entry which is preliminary data.</text>
</comment>
<feature type="region of interest" description="Disordered" evidence="1">
    <location>
        <begin position="104"/>
        <end position="128"/>
    </location>
</feature>
<gene>
    <name evidence="2" type="ORF">GcM1_151009</name>
</gene>
<name>A0A420JAX8_9PEZI</name>
<dbReference type="Proteomes" id="UP000285326">
    <property type="component" value="Unassembled WGS sequence"/>
</dbReference>
<evidence type="ECO:0000256" key="1">
    <source>
        <dbReference type="SAM" id="MobiDB-lite"/>
    </source>
</evidence>